<dbReference type="EMBL" id="RWGY01000031">
    <property type="protein sequence ID" value="TVU13808.1"/>
    <property type="molecule type" value="Genomic_DNA"/>
</dbReference>
<comment type="caution">
    <text evidence="2">The sequence shown here is derived from an EMBL/GenBank/DDBJ whole genome shotgun (WGS) entry which is preliminary data.</text>
</comment>
<organism evidence="2 3">
    <name type="scientific">Eragrostis curvula</name>
    <name type="common">weeping love grass</name>
    <dbReference type="NCBI Taxonomy" id="38414"/>
    <lineage>
        <taxon>Eukaryota</taxon>
        <taxon>Viridiplantae</taxon>
        <taxon>Streptophyta</taxon>
        <taxon>Embryophyta</taxon>
        <taxon>Tracheophyta</taxon>
        <taxon>Spermatophyta</taxon>
        <taxon>Magnoliopsida</taxon>
        <taxon>Liliopsida</taxon>
        <taxon>Poales</taxon>
        <taxon>Poaceae</taxon>
        <taxon>PACMAD clade</taxon>
        <taxon>Chloridoideae</taxon>
        <taxon>Eragrostideae</taxon>
        <taxon>Eragrostidinae</taxon>
        <taxon>Eragrostis</taxon>
    </lineage>
</organism>
<keyword evidence="1" id="KW-0732">Signal</keyword>
<feature type="non-terminal residue" evidence="2">
    <location>
        <position position="1"/>
    </location>
</feature>
<name>A0A5J9TSI5_9POAL</name>
<evidence type="ECO:0000256" key="1">
    <source>
        <dbReference type="SAM" id="SignalP"/>
    </source>
</evidence>
<gene>
    <name evidence="2" type="ORF">EJB05_37236</name>
</gene>
<dbReference type="AlphaFoldDB" id="A0A5J9TSI5"/>
<proteinExistence type="predicted"/>
<protein>
    <submittedName>
        <fullName evidence="2">Uncharacterized protein</fullName>
    </submittedName>
</protein>
<dbReference type="Proteomes" id="UP000324897">
    <property type="component" value="Unassembled WGS sequence"/>
</dbReference>
<keyword evidence="3" id="KW-1185">Reference proteome</keyword>
<dbReference type="Gramene" id="TVU13808">
    <property type="protein sequence ID" value="TVU13808"/>
    <property type="gene ID" value="EJB05_37236"/>
</dbReference>
<evidence type="ECO:0000313" key="3">
    <source>
        <dbReference type="Proteomes" id="UP000324897"/>
    </source>
</evidence>
<dbReference type="PANTHER" id="PTHR34998">
    <property type="entry name" value="OS04G0357400 PROTEIN-RELATED"/>
    <property type="match status" value="1"/>
</dbReference>
<dbReference type="OrthoDB" id="696443at2759"/>
<feature type="signal peptide" evidence="1">
    <location>
        <begin position="1"/>
        <end position="21"/>
    </location>
</feature>
<evidence type="ECO:0000313" key="2">
    <source>
        <dbReference type="EMBL" id="TVU13808.1"/>
    </source>
</evidence>
<dbReference type="PANTHER" id="PTHR34998:SF10">
    <property type="match status" value="1"/>
</dbReference>
<accession>A0A5J9TSI5</accession>
<sequence length="128" mass="13430">MRTRKVQAFLLVLLGVVLAVAGPVAAGMKVAFAGGGGPGSWSRDAASLGGLMSTRLEDGVAPELTVDLELHRRILAGSISSSALNPYKPACPGQCAAHGRPYTNRGCKQIYQCRGVEQSNNYSSIKRT</sequence>
<feature type="chain" id="PRO_5023920137" evidence="1">
    <location>
        <begin position="22"/>
        <end position="128"/>
    </location>
</feature>
<reference evidence="2 3" key="1">
    <citation type="journal article" date="2019" name="Sci. Rep.">
        <title>A high-quality genome of Eragrostis curvula grass provides insights into Poaceae evolution and supports new strategies to enhance forage quality.</title>
        <authorList>
            <person name="Carballo J."/>
            <person name="Santos B.A.C.M."/>
            <person name="Zappacosta D."/>
            <person name="Garbus I."/>
            <person name="Selva J.P."/>
            <person name="Gallo C.A."/>
            <person name="Diaz A."/>
            <person name="Albertini E."/>
            <person name="Caccamo M."/>
            <person name="Echenique V."/>
        </authorList>
    </citation>
    <scope>NUCLEOTIDE SEQUENCE [LARGE SCALE GENOMIC DNA]</scope>
    <source>
        <strain evidence="3">cv. Victoria</strain>
        <tissue evidence="2">Leaf</tissue>
    </source>
</reference>